<organism evidence="3 4">
    <name type="scientific">Aliiruegeria lutimaris</name>
    <dbReference type="NCBI Taxonomy" id="571298"/>
    <lineage>
        <taxon>Bacteria</taxon>
        <taxon>Pseudomonadati</taxon>
        <taxon>Pseudomonadota</taxon>
        <taxon>Alphaproteobacteria</taxon>
        <taxon>Rhodobacterales</taxon>
        <taxon>Roseobacteraceae</taxon>
        <taxon>Aliiruegeria</taxon>
    </lineage>
</organism>
<dbReference type="InterPro" id="IPR026869">
    <property type="entry name" value="EgtC-like"/>
</dbReference>
<reference evidence="3 4" key="1">
    <citation type="submission" date="2016-10" db="EMBL/GenBank/DDBJ databases">
        <authorList>
            <person name="de Groot N.N."/>
        </authorList>
    </citation>
    <scope>NUCLEOTIDE SEQUENCE [LARGE SCALE GENOMIC DNA]</scope>
    <source>
        <strain evidence="3 4">DSM 25294</strain>
    </source>
</reference>
<dbReference type="OrthoDB" id="9804310at2"/>
<dbReference type="RefSeq" id="WP_093147206.1">
    <property type="nucleotide sequence ID" value="NZ_FNEK01000001.1"/>
</dbReference>
<dbReference type="PANTHER" id="PTHR43187:SF1">
    <property type="entry name" value="GLUTAMINE AMIDOTRANSFERASE DUG3-RELATED"/>
    <property type="match status" value="1"/>
</dbReference>
<dbReference type="STRING" id="571298.SAMN04488026_100181"/>
<evidence type="ECO:0000313" key="3">
    <source>
        <dbReference type="EMBL" id="SDI20307.1"/>
    </source>
</evidence>
<proteinExistence type="predicted"/>
<feature type="domain" description="Glutamine amidotransferase type-2" evidence="2">
    <location>
        <begin position="2"/>
        <end position="248"/>
    </location>
</feature>
<dbReference type="EMBL" id="FNEK01000001">
    <property type="protein sequence ID" value="SDI20307.1"/>
    <property type="molecule type" value="Genomic_DNA"/>
</dbReference>
<dbReference type="Pfam" id="PF13230">
    <property type="entry name" value="GATase_4"/>
    <property type="match status" value="1"/>
</dbReference>
<dbReference type="SUPFAM" id="SSF56235">
    <property type="entry name" value="N-terminal nucleophile aminohydrolases (Ntn hydrolases)"/>
    <property type="match status" value="1"/>
</dbReference>
<gene>
    <name evidence="3" type="ORF">SAMN04488026_100181</name>
</gene>
<dbReference type="Gene3D" id="3.60.20.10">
    <property type="entry name" value="Glutamine Phosphoribosylpyrophosphate, subunit 1, domain 1"/>
    <property type="match status" value="1"/>
</dbReference>
<evidence type="ECO:0000313" key="4">
    <source>
        <dbReference type="Proteomes" id="UP000199382"/>
    </source>
</evidence>
<dbReference type="InterPro" id="IPR017932">
    <property type="entry name" value="GATase_2_dom"/>
</dbReference>
<accession>A0A1G8IND9</accession>
<dbReference type="PANTHER" id="PTHR43187">
    <property type="entry name" value="GLUTAMINE AMIDOTRANSFERASE DUG3-RELATED"/>
    <property type="match status" value="1"/>
</dbReference>
<keyword evidence="1 3" id="KW-0315">Glutamine amidotransferase</keyword>
<dbReference type="InterPro" id="IPR052373">
    <property type="entry name" value="Gamma-glu_amide_hydrolase"/>
</dbReference>
<keyword evidence="3" id="KW-0808">Transferase</keyword>
<sequence>MCRWAAYAGPPIFLEEVVSRPGHSLVTQSLEAAKCPTQTNGDGFGLAWYDARPEPGLYRDIYPAWSDPNLRAICEQVRSGLFLAHVRASTGTATSRNNCHPFTVGRWSFMHNGQVGGFEGFRKRADMMVPDALYGHRKGATDSEILFLVALAEGLDEDPVAPMERAVGSLEALSREFGVGPHMRFSAAYSDGQSLFAVRYSSDETAPTLFYRYSETRGGFAVVSEPLEVDEEGWNEVPAGRVVRFGRDGACEAIAFRPVS</sequence>
<dbReference type="CDD" id="cd01908">
    <property type="entry name" value="YafJ"/>
    <property type="match status" value="1"/>
</dbReference>
<keyword evidence="4" id="KW-1185">Reference proteome</keyword>
<evidence type="ECO:0000259" key="2">
    <source>
        <dbReference type="PROSITE" id="PS51278"/>
    </source>
</evidence>
<dbReference type="Proteomes" id="UP000199382">
    <property type="component" value="Unassembled WGS sequence"/>
</dbReference>
<dbReference type="PROSITE" id="PS51278">
    <property type="entry name" value="GATASE_TYPE_2"/>
    <property type="match status" value="1"/>
</dbReference>
<dbReference type="InterPro" id="IPR029055">
    <property type="entry name" value="Ntn_hydrolases_N"/>
</dbReference>
<protein>
    <submittedName>
        <fullName evidence="3">Glutamine amidotransferase</fullName>
    </submittedName>
</protein>
<evidence type="ECO:0000256" key="1">
    <source>
        <dbReference type="ARBA" id="ARBA00022962"/>
    </source>
</evidence>
<name>A0A1G8IND9_9RHOB</name>
<dbReference type="GO" id="GO:0016740">
    <property type="term" value="F:transferase activity"/>
    <property type="evidence" value="ECO:0007669"/>
    <property type="project" value="UniProtKB-KW"/>
</dbReference>
<dbReference type="AlphaFoldDB" id="A0A1G8IND9"/>